<dbReference type="Proteomes" id="UP000571701">
    <property type="component" value="Unassembled WGS sequence"/>
</dbReference>
<feature type="domain" description="NADP-dependent oxidoreductase" evidence="2">
    <location>
        <begin position="16"/>
        <end position="314"/>
    </location>
</feature>
<dbReference type="PRINTS" id="PR00069">
    <property type="entry name" value="ALDKETRDTASE"/>
</dbReference>
<proteinExistence type="predicted"/>
<dbReference type="AlphaFoldDB" id="A0A7W2IV40"/>
<dbReference type="InterPro" id="IPR020471">
    <property type="entry name" value="AKR"/>
</dbReference>
<dbReference type="InterPro" id="IPR050523">
    <property type="entry name" value="AKR_Detox_Biosynth"/>
</dbReference>
<keyword evidence="4" id="KW-1185">Reference proteome</keyword>
<dbReference type="InterPro" id="IPR018170">
    <property type="entry name" value="Aldo/ket_reductase_CS"/>
</dbReference>
<dbReference type="Pfam" id="PF00248">
    <property type="entry name" value="Aldo_ket_red"/>
    <property type="match status" value="1"/>
</dbReference>
<keyword evidence="1" id="KW-0560">Oxidoreductase</keyword>
<dbReference type="Gene3D" id="3.20.20.100">
    <property type="entry name" value="NADP-dependent oxidoreductase domain"/>
    <property type="match status" value="1"/>
</dbReference>
<dbReference type="CDD" id="cd19102">
    <property type="entry name" value="AKR_unchar"/>
    <property type="match status" value="1"/>
</dbReference>
<evidence type="ECO:0000313" key="4">
    <source>
        <dbReference type="Proteomes" id="UP000571701"/>
    </source>
</evidence>
<dbReference type="EMBL" id="JACFYF010000016">
    <property type="protein sequence ID" value="MBA5764215.1"/>
    <property type="molecule type" value="Genomic_DNA"/>
</dbReference>
<dbReference type="SUPFAM" id="SSF51430">
    <property type="entry name" value="NAD(P)-linked oxidoreductase"/>
    <property type="match status" value="1"/>
</dbReference>
<organism evidence="3 4">
    <name type="scientific">Vibrio marinisediminis</name>
    <dbReference type="NCBI Taxonomy" id="2758441"/>
    <lineage>
        <taxon>Bacteria</taxon>
        <taxon>Pseudomonadati</taxon>
        <taxon>Pseudomonadota</taxon>
        <taxon>Gammaproteobacteria</taxon>
        <taxon>Vibrionales</taxon>
        <taxon>Vibrionaceae</taxon>
        <taxon>Vibrio</taxon>
    </lineage>
</organism>
<sequence>MEKRMLGNSDLDISVLGLGSWAIGGNIGDWGWGEQNIQDSIKTIHTALDNGINWIDTAPAYGLGNSERVVAKALKQSSHRPYIFTKCGFRWNEGESELLADLSRHSIREEIELSLARLNVDCIDLYQIHKPNQDHLLEQAWETLTQLKQEGKVRHIGVSNFSVTQLERVSKITPITSLQPPYSLINRDIEQDVLPWCLNNQVGTIHHSAMSHGLLTGTWDHQRLSYLDAQDWRRKSEQFQEPEFSRHLAFVNFLQTLADKKQCSVAQLSIAWTLAHPATTGTIIGARTRLQLKELLPAAEIILSPDELKQIDTFRHS</sequence>
<dbReference type="GO" id="GO:0016491">
    <property type="term" value="F:oxidoreductase activity"/>
    <property type="evidence" value="ECO:0007669"/>
    <property type="project" value="UniProtKB-KW"/>
</dbReference>
<evidence type="ECO:0000256" key="1">
    <source>
        <dbReference type="ARBA" id="ARBA00023002"/>
    </source>
</evidence>
<comment type="caution">
    <text evidence="3">The sequence shown here is derived from an EMBL/GenBank/DDBJ whole genome shotgun (WGS) entry which is preliminary data.</text>
</comment>
<protein>
    <submittedName>
        <fullName evidence="3">Aldo/keto reductase</fullName>
    </submittedName>
</protein>
<accession>A0A7W2IV40</accession>
<reference evidence="3 4" key="1">
    <citation type="submission" date="2020-07" db="EMBL/GenBank/DDBJ databases">
        <title>Vibrio marinisediminis sp. nov., isolated from marine sediment.</title>
        <authorList>
            <person name="Ji X."/>
        </authorList>
    </citation>
    <scope>NUCLEOTIDE SEQUENCE [LARGE SCALE GENOMIC DNA]</scope>
    <source>
        <strain evidence="3 4">404</strain>
    </source>
</reference>
<gene>
    <name evidence="3" type="ORF">H2O73_17785</name>
</gene>
<dbReference type="PANTHER" id="PTHR43364">
    <property type="entry name" value="NADH-SPECIFIC METHYLGLYOXAL REDUCTASE-RELATED"/>
    <property type="match status" value="1"/>
</dbReference>
<dbReference type="GO" id="GO:0005829">
    <property type="term" value="C:cytosol"/>
    <property type="evidence" value="ECO:0007669"/>
    <property type="project" value="TreeGrafter"/>
</dbReference>
<evidence type="ECO:0000313" key="3">
    <source>
        <dbReference type="EMBL" id="MBA5764215.1"/>
    </source>
</evidence>
<dbReference type="RefSeq" id="WP_182110276.1">
    <property type="nucleotide sequence ID" value="NZ_JACFYF010000016.1"/>
</dbReference>
<dbReference type="InterPro" id="IPR036812">
    <property type="entry name" value="NAD(P)_OxRdtase_dom_sf"/>
</dbReference>
<evidence type="ECO:0000259" key="2">
    <source>
        <dbReference type="Pfam" id="PF00248"/>
    </source>
</evidence>
<dbReference type="PANTHER" id="PTHR43364:SF4">
    <property type="entry name" value="NAD(P)-LINKED OXIDOREDUCTASE SUPERFAMILY PROTEIN"/>
    <property type="match status" value="1"/>
</dbReference>
<dbReference type="PROSITE" id="PS00062">
    <property type="entry name" value="ALDOKETO_REDUCTASE_2"/>
    <property type="match status" value="1"/>
</dbReference>
<dbReference type="InterPro" id="IPR023210">
    <property type="entry name" value="NADP_OxRdtase_dom"/>
</dbReference>
<name>A0A7W2IV40_9VIBR</name>